<gene>
    <name evidence="2" type="ORF">MGAL_10B035216</name>
</gene>
<reference evidence="2" key="1">
    <citation type="submission" date="2018-11" db="EMBL/GenBank/DDBJ databases">
        <authorList>
            <person name="Alioto T."/>
            <person name="Alioto T."/>
        </authorList>
    </citation>
    <scope>NUCLEOTIDE SEQUENCE</scope>
</reference>
<comment type="caution">
    <text evidence="2">The sequence shown here is derived from an EMBL/GenBank/DDBJ whole genome shotgun (WGS) entry which is preliminary data.</text>
</comment>
<sequence>MDIRGYRRDSHVKFKPHQTLKDSLQAALPDKDYFLIAESPYFPQAGRDFKLLPRQRPERSVGRATVYIPTFMPPAEPVQFYNYSPPSDTSSSLPQPPFDFTPEHWSSPSVQASPPLPVKETNIRLHLELTSSSPTQLIVLICQNLQVKQSISTLLENTAAEQSRKRESIGQLHTVNDSLVSQVQGLRSVVMKQGDEIRILKNDRPNRTTIVNRSRIQQRRRTPTPSRQRFGHPLPPSKRRR</sequence>
<dbReference type="Proteomes" id="UP000596742">
    <property type="component" value="Unassembled WGS sequence"/>
</dbReference>
<proteinExistence type="predicted"/>
<accession>A0A8B6HLS2</accession>
<evidence type="ECO:0000256" key="1">
    <source>
        <dbReference type="SAM" id="MobiDB-lite"/>
    </source>
</evidence>
<keyword evidence="3" id="KW-1185">Reference proteome</keyword>
<dbReference type="EMBL" id="UYJE01010286">
    <property type="protein sequence ID" value="VDI81678.1"/>
    <property type="molecule type" value="Genomic_DNA"/>
</dbReference>
<dbReference type="AlphaFoldDB" id="A0A8B6HLS2"/>
<name>A0A8B6HLS2_MYTGA</name>
<feature type="region of interest" description="Disordered" evidence="1">
    <location>
        <begin position="215"/>
        <end position="241"/>
    </location>
</feature>
<organism evidence="2 3">
    <name type="scientific">Mytilus galloprovincialis</name>
    <name type="common">Mediterranean mussel</name>
    <dbReference type="NCBI Taxonomy" id="29158"/>
    <lineage>
        <taxon>Eukaryota</taxon>
        <taxon>Metazoa</taxon>
        <taxon>Spiralia</taxon>
        <taxon>Lophotrochozoa</taxon>
        <taxon>Mollusca</taxon>
        <taxon>Bivalvia</taxon>
        <taxon>Autobranchia</taxon>
        <taxon>Pteriomorphia</taxon>
        <taxon>Mytilida</taxon>
        <taxon>Mytiloidea</taxon>
        <taxon>Mytilidae</taxon>
        <taxon>Mytilinae</taxon>
        <taxon>Mytilus</taxon>
    </lineage>
</organism>
<protein>
    <submittedName>
        <fullName evidence="2">Uncharacterized protein</fullName>
    </submittedName>
</protein>
<evidence type="ECO:0000313" key="3">
    <source>
        <dbReference type="Proteomes" id="UP000596742"/>
    </source>
</evidence>
<evidence type="ECO:0000313" key="2">
    <source>
        <dbReference type="EMBL" id="VDI81678.1"/>
    </source>
</evidence>